<proteinExistence type="predicted"/>
<evidence type="ECO:0000313" key="1">
    <source>
        <dbReference type="EMBL" id="MDH6199342.1"/>
    </source>
</evidence>
<dbReference type="RefSeq" id="WP_280835886.1">
    <property type="nucleotide sequence ID" value="NZ_JARXVE010000019.1"/>
</dbReference>
<dbReference type="Proteomes" id="UP001160130">
    <property type="component" value="Unassembled WGS sequence"/>
</dbReference>
<reference evidence="1 2" key="1">
    <citation type="submission" date="2023-04" db="EMBL/GenBank/DDBJ databases">
        <title>Forest soil microbial communities from Buena Vista Peninsula, Colon Province, Panama.</title>
        <authorList>
            <person name="Bouskill N."/>
        </authorList>
    </citation>
    <scope>NUCLEOTIDE SEQUENCE [LARGE SCALE GENOMIC DNA]</scope>
    <source>
        <strain evidence="1 2">AC80</strain>
    </source>
</reference>
<accession>A0ABT6L8R2</accession>
<evidence type="ECO:0000313" key="2">
    <source>
        <dbReference type="Proteomes" id="UP001160130"/>
    </source>
</evidence>
<keyword evidence="2" id="KW-1185">Reference proteome</keyword>
<organism evidence="1 2">
    <name type="scientific">Mycolicibacterium frederiksbergense</name>
    <dbReference type="NCBI Taxonomy" id="117567"/>
    <lineage>
        <taxon>Bacteria</taxon>
        <taxon>Bacillati</taxon>
        <taxon>Actinomycetota</taxon>
        <taxon>Actinomycetes</taxon>
        <taxon>Mycobacteriales</taxon>
        <taxon>Mycobacteriaceae</taxon>
        <taxon>Mycolicibacterium</taxon>
    </lineage>
</organism>
<protein>
    <submittedName>
        <fullName evidence="1">Uncharacterized protein</fullName>
    </submittedName>
</protein>
<name>A0ABT6L8R2_9MYCO</name>
<sequence>MSTDPDQLRAQVAAVLADVPDPAVDPSVLDGADIEVVAARLEQAHDLLVQALDLVDRGQPAGPQATGR</sequence>
<dbReference type="EMBL" id="JARXVE010000019">
    <property type="protein sequence ID" value="MDH6199342.1"/>
    <property type="molecule type" value="Genomic_DNA"/>
</dbReference>
<gene>
    <name evidence="1" type="ORF">M2272_006013</name>
</gene>
<comment type="caution">
    <text evidence="1">The sequence shown here is derived from an EMBL/GenBank/DDBJ whole genome shotgun (WGS) entry which is preliminary data.</text>
</comment>